<dbReference type="Proteomes" id="UP001367508">
    <property type="component" value="Unassembled WGS sequence"/>
</dbReference>
<protein>
    <submittedName>
        <fullName evidence="1">Uncharacterized protein</fullName>
    </submittedName>
</protein>
<evidence type="ECO:0000313" key="2">
    <source>
        <dbReference type="Proteomes" id="UP001367508"/>
    </source>
</evidence>
<accession>A0AAN9JXX1</accession>
<comment type="caution">
    <text evidence="1">The sequence shown here is derived from an EMBL/GenBank/DDBJ whole genome shotgun (WGS) entry which is preliminary data.</text>
</comment>
<keyword evidence="2" id="KW-1185">Reference proteome</keyword>
<gene>
    <name evidence="1" type="ORF">VNO77_44089</name>
</gene>
<proteinExistence type="predicted"/>
<dbReference type="EMBL" id="JAYMYQ010000011">
    <property type="protein sequence ID" value="KAK7306166.1"/>
    <property type="molecule type" value="Genomic_DNA"/>
</dbReference>
<dbReference type="AlphaFoldDB" id="A0AAN9JXX1"/>
<evidence type="ECO:0000313" key="1">
    <source>
        <dbReference type="EMBL" id="KAK7306166.1"/>
    </source>
</evidence>
<organism evidence="1 2">
    <name type="scientific">Canavalia gladiata</name>
    <name type="common">Sword bean</name>
    <name type="synonym">Dolichos gladiatus</name>
    <dbReference type="NCBI Taxonomy" id="3824"/>
    <lineage>
        <taxon>Eukaryota</taxon>
        <taxon>Viridiplantae</taxon>
        <taxon>Streptophyta</taxon>
        <taxon>Embryophyta</taxon>
        <taxon>Tracheophyta</taxon>
        <taxon>Spermatophyta</taxon>
        <taxon>Magnoliopsida</taxon>
        <taxon>eudicotyledons</taxon>
        <taxon>Gunneridae</taxon>
        <taxon>Pentapetalae</taxon>
        <taxon>rosids</taxon>
        <taxon>fabids</taxon>
        <taxon>Fabales</taxon>
        <taxon>Fabaceae</taxon>
        <taxon>Papilionoideae</taxon>
        <taxon>50 kb inversion clade</taxon>
        <taxon>NPAAA clade</taxon>
        <taxon>indigoferoid/millettioid clade</taxon>
        <taxon>Phaseoleae</taxon>
        <taxon>Canavalia</taxon>
    </lineage>
</organism>
<reference evidence="1 2" key="1">
    <citation type="submission" date="2024-01" db="EMBL/GenBank/DDBJ databases">
        <title>The genomes of 5 underutilized Papilionoideae crops provide insights into root nodulation and disease resistanc.</title>
        <authorList>
            <person name="Jiang F."/>
        </authorList>
    </citation>
    <scope>NUCLEOTIDE SEQUENCE [LARGE SCALE GENOMIC DNA]</scope>
    <source>
        <strain evidence="1">LVBAO_FW01</strain>
        <tissue evidence="1">Leaves</tissue>
    </source>
</reference>
<sequence>MQYSLSFYSTKPTPNFSFPSSVYNDHTLVTTLCENNSSNDFKFERNIIVLKKPTLSSISSLDLDILDRCGPPNTETMSLI</sequence>
<name>A0AAN9JXX1_CANGL</name>